<evidence type="ECO:0000256" key="4">
    <source>
        <dbReference type="ARBA" id="ARBA00023136"/>
    </source>
</evidence>
<evidence type="ECO:0000256" key="3">
    <source>
        <dbReference type="ARBA" id="ARBA00022989"/>
    </source>
</evidence>
<evidence type="ECO:0000256" key="5">
    <source>
        <dbReference type="SAM" id="MobiDB-lite"/>
    </source>
</evidence>
<comment type="caution">
    <text evidence="7">The sequence shown here is derived from an EMBL/GenBank/DDBJ whole genome shotgun (WGS) entry which is preliminary data.</text>
</comment>
<evidence type="ECO:0000256" key="1">
    <source>
        <dbReference type="ARBA" id="ARBA00004167"/>
    </source>
</evidence>
<sequence length="1468" mass="164954">MLLFIILVLIFSIPAVQTKVGKYFTKQINDDFGTNINIGKVGLQFNGDVELKEIYIADYKNDTLINIAELNTSIINAKTLYNGNLAFGDIDIIDLTLNIKTYQGEEDTNLDVFVARFDEDNPRTERSSFLLSSSDVSIYDGTFRLIDENKEIHKILEFKDLNINATNFLINGPDVSARINTLAFIDSRGLAIKNMVTDFDYTLDHMSFNNLDIKTENSNLKGNLRFNYSREDFANFEDKVQVVASFKDSSVLLDELNTFYNEFGTNQKANFSVDLSGTLNNLNAKNLDLKTSSRTKIVGDIIFKNLFNSEDDNFSMDGKFKNLSSNYYDLRALLPNILGESIPTVFSKLGNFTIRGNSFVTSSTIDADITINTELGLITSNMKMTHVDDIDNANYIGNVVFDEFDLGLLLNDPKVKMTSFNLDVDGKGFTVDNLSTNVKGQVFGLDYNGYNYKDVDISGKLGNNIFNGVLESNDENLKLKFNGLADLSKDVKAFDFTADVKYANLKVLNFVTKDSTSVFKGNVAMSMKGSSVDDAFGEIKFKNTTYINQNDSYYFEDFAVKSKFENDKRIIDINSPDIIKGRMSGNFKFKDIVKLVENSVGSIYTNYIPNEIGDNQYVDFNFKIYNKIVEAFYHDLQLAANTTIKGRIESDEKKFKVDFKSPQIKLLDNFANAISIKIDNSNPLFNTYIEVDSIGTKYYDVSKFNLINVTLRDTLFIKSEFKGGKGNTDDFDLSMYYTIDENNKSVVGFRKSDVKFKGNDWVINDKKDNLNKITFDRDFKTFNINKIIMNHYDEAIDLAGNIVDSNTKDLELNFTNVDLTKITPRIDSLSLAGNINGKLKVLQQEGVYLPKSNIVVNDLKANDFELGDLKANIAGNKSLTSYNLDIQLENDNLKSLVAKGDIDVNGKNSSIDVDVTFDEFLLDPLNPFGEGVITNIRGLVTGYANVSGKLSKPQIDGNLVLDNAGITIPYLNVDYSFDFDSKVKLQKQEFVFQNVEITDSKYFSKANLNGFISHQNFSDWILGLVLDTDRLLVLDTDDSEDALYYGTGFVEGEAEIKGPTDELKIVFNGSTEEGTIFKIPLNDYETYGDNSYIHFLSPEEKEARLRGEIVRDTNLKGLELEFNLFVNPYADIEIVIDRQSGSTIQGKGNGNLSFQINTNDKFRMWGDFSITQGVYNFAYGGLIQKKLEVEEGGKIEWEGDPLKAQIDLKAIYKTEANPSVLLDNPINRSIPVEVEINLFGQLEQPESEFTFNFPSVSSSIKSELDYRLETKESRFTQGTFLLATGSFQNAIGFGQQAYGTVSDKVNALINSLITNDDGKIQLGVDYSVGEVTTDYQTDDRLGLTLSTRISDRVLINGKVGVPIGGASETVIAGDVQIDVLLNEEGTLTAKFFNRENNIRNFGEEIGYTQGLGLSYNVEFDNFKELFQIIFSGKNKKKEKKPEKEEEQTKDENFPDFINVKSKPKKKNK</sequence>
<evidence type="ECO:0000256" key="2">
    <source>
        <dbReference type="ARBA" id="ARBA00022692"/>
    </source>
</evidence>
<feature type="region of interest" description="Disordered" evidence="5">
    <location>
        <begin position="1433"/>
        <end position="1468"/>
    </location>
</feature>
<dbReference type="GO" id="GO:0005886">
    <property type="term" value="C:plasma membrane"/>
    <property type="evidence" value="ECO:0007669"/>
    <property type="project" value="InterPro"/>
</dbReference>
<name>A0A420DMB1_9FLAO</name>
<dbReference type="EMBL" id="RAQJ01000002">
    <property type="protein sequence ID" value="RKE95335.1"/>
    <property type="molecule type" value="Genomic_DNA"/>
</dbReference>
<feature type="domain" description="Translocation and assembly module TamB C-terminal" evidence="6">
    <location>
        <begin position="1004"/>
        <end position="1419"/>
    </location>
</feature>
<keyword evidence="3" id="KW-1133">Transmembrane helix</keyword>
<dbReference type="GO" id="GO:0009306">
    <property type="term" value="P:protein secretion"/>
    <property type="evidence" value="ECO:0007669"/>
    <property type="project" value="InterPro"/>
</dbReference>
<evidence type="ECO:0000313" key="7">
    <source>
        <dbReference type="EMBL" id="RKE95335.1"/>
    </source>
</evidence>
<evidence type="ECO:0000259" key="6">
    <source>
        <dbReference type="Pfam" id="PF04357"/>
    </source>
</evidence>
<dbReference type="InterPro" id="IPR007452">
    <property type="entry name" value="TamB_C"/>
</dbReference>
<dbReference type="PANTHER" id="PTHR36985:SF1">
    <property type="entry name" value="TRANSLOCATION AND ASSEMBLY MODULE SUBUNIT TAMB"/>
    <property type="match status" value="1"/>
</dbReference>
<dbReference type="OrthoDB" id="680700at2"/>
<keyword evidence="4" id="KW-0472">Membrane</keyword>
<dbReference type="Proteomes" id="UP000284892">
    <property type="component" value="Unassembled WGS sequence"/>
</dbReference>
<proteinExistence type="predicted"/>
<keyword evidence="2" id="KW-0812">Transmembrane</keyword>
<keyword evidence="8" id="KW-1185">Reference proteome</keyword>
<comment type="subcellular location">
    <subcellularLocation>
        <location evidence="1">Membrane</location>
        <topology evidence="1">Single-pass membrane protein</topology>
    </subcellularLocation>
</comment>
<protein>
    <submittedName>
        <fullName evidence="7">Uncharacterized protein DUF490</fullName>
    </submittedName>
</protein>
<evidence type="ECO:0000313" key="8">
    <source>
        <dbReference type="Proteomes" id="UP000284892"/>
    </source>
</evidence>
<dbReference type="Pfam" id="PF04357">
    <property type="entry name" value="TamB"/>
    <property type="match status" value="1"/>
</dbReference>
<organism evidence="7 8">
    <name type="scientific">Ichthyenterobacterium magnum</name>
    <dbReference type="NCBI Taxonomy" id="1230530"/>
    <lineage>
        <taxon>Bacteria</taxon>
        <taxon>Pseudomonadati</taxon>
        <taxon>Bacteroidota</taxon>
        <taxon>Flavobacteriia</taxon>
        <taxon>Flavobacteriales</taxon>
        <taxon>Flavobacteriaceae</taxon>
        <taxon>Ichthyenterobacterium</taxon>
    </lineage>
</organism>
<dbReference type="PANTHER" id="PTHR36985">
    <property type="entry name" value="TRANSLOCATION AND ASSEMBLY MODULE SUBUNIT TAMB"/>
    <property type="match status" value="1"/>
</dbReference>
<gene>
    <name evidence="7" type="ORF">BXY80_1522</name>
</gene>
<accession>A0A420DMB1</accession>
<reference evidence="7 8" key="1">
    <citation type="submission" date="2018-09" db="EMBL/GenBank/DDBJ databases">
        <title>Genomic Encyclopedia of Archaeal and Bacterial Type Strains, Phase II (KMG-II): from individual species to whole genera.</title>
        <authorList>
            <person name="Goeker M."/>
        </authorList>
    </citation>
    <scope>NUCLEOTIDE SEQUENCE [LARGE SCALE GENOMIC DNA]</scope>
    <source>
        <strain evidence="7 8">DSM 26283</strain>
    </source>
</reference>
<dbReference type="RefSeq" id="WP_120200648.1">
    <property type="nucleotide sequence ID" value="NZ_RAQJ01000002.1"/>
</dbReference>